<gene>
    <name evidence="2" type="ORF">BpHYR1_008097</name>
</gene>
<dbReference type="InterPro" id="IPR011993">
    <property type="entry name" value="PH-like_dom_sf"/>
</dbReference>
<evidence type="ECO:0000313" key="3">
    <source>
        <dbReference type="Proteomes" id="UP000276133"/>
    </source>
</evidence>
<accession>A0A3M7QZK1</accession>
<proteinExistence type="predicted"/>
<dbReference type="Proteomes" id="UP000276133">
    <property type="component" value="Unassembled WGS sequence"/>
</dbReference>
<dbReference type="PROSITE" id="PS50003">
    <property type="entry name" value="PH_DOMAIN"/>
    <property type="match status" value="1"/>
</dbReference>
<sequence>MERKFVSRLNQLRPAAEARKQASSQLKENIKLVVKYKYHSYGGGFRQLPSYQDTNKAFLNTMDDLEKGLGNKNLLIPEFCYEIDTEQKSENFNQSPSSLHKCSVKFEHQGWLNYRISSSSDKSFKRRYFHLRTSSSPAQSRSSSIDSRRALPANVYIMECFKEVPGQKKAENPKHQIILDLRISCVQKTPAKFGPYSFEMVESGDLELHHVFFADGQKQFDEWFSKLDQIVRKKCPNGLLPTICSSPNSTNNTFDSGNSSVKNENYQSKTEELGASLNESADSNDIRMLTNGNNEQAVTIKQSNQAFINSFDLNKYLSEKDEELQIKCEQTNLFNLYESNDKFCDEETELECIWPEKITAKKLLLTCNNFQLNLRLPPTKIGHETDKKTSRNSMNPELFYISLSLYDVKNNQKISSNFDWIPNCEQFVCQIIAQSKSSMSFLNQTKENSSTTLNSAEKNIFSLNGIDFSENPVQLLNSELKQSLFNRISKALFTVSEVHEDIYLVGRVEKILDGNSLHSSIQPYLIQMNEPSRIKAAIKLNKKIQQLMKTRLNSYRQPFAWFAKPIYKRLATSKNFDFALDNESKFVVYEQDENHLSDEDLFKYLGDFKSKDKYMNKMASLSADISIFLNDFDKKNNENQADKTTRAPSDLIWD</sequence>
<evidence type="ECO:0000313" key="2">
    <source>
        <dbReference type="EMBL" id="RNA16405.1"/>
    </source>
</evidence>
<dbReference type="AlphaFoldDB" id="A0A3M7QZK1"/>
<dbReference type="EMBL" id="REGN01004712">
    <property type="protein sequence ID" value="RNA16405.1"/>
    <property type="molecule type" value="Genomic_DNA"/>
</dbReference>
<organism evidence="2 3">
    <name type="scientific">Brachionus plicatilis</name>
    <name type="common">Marine rotifer</name>
    <name type="synonym">Brachionus muelleri</name>
    <dbReference type="NCBI Taxonomy" id="10195"/>
    <lineage>
        <taxon>Eukaryota</taxon>
        <taxon>Metazoa</taxon>
        <taxon>Spiralia</taxon>
        <taxon>Gnathifera</taxon>
        <taxon>Rotifera</taxon>
        <taxon>Eurotatoria</taxon>
        <taxon>Monogononta</taxon>
        <taxon>Pseudotrocha</taxon>
        <taxon>Ploima</taxon>
        <taxon>Brachionidae</taxon>
        <taxon>Brachionus</taxon>
    </lineage>
</organism>
<evidence type="ECO:0000259" key="1">
    <source>
        <dbReference type="PROSITE" id="PS50003"/>
    </source>
</evidence>
<reference evidence="2 3" key="1">
    <citation type="journal article" date="2018" name="Sci. Rep.">
        <title>Genomic signatures of local adaptation to the degree of environmental predictability in rotifers.</title>
        <authorList>
            <person name="Franch-Gras L."/>
            <person name="Hahn C."/>
            <person name="Garcia-Roger E.M."/>
            <person name="Carmona M.J."/>
            <person name="Serra M."/>
            <person name="Gomez A."/>
        </authorList>
    </citation>
    <scope>NUCLEOTIDE SEQUENCE [LARGE SCALE GENOMIC DNA]</scope>
    <source>
        <strain evidence="2">HYR1</strain>
    </source>
</reference>
<dbReference type="InterPro" id="IPR026791">
    <property type="entry name" value="DOCK"/>
</dbReference>
<name>A0A3M7QZK1_BRAPC</name>
<dbReference type="SUPFAM" id="SSF50729">
    <property type="entry name" value="PH domain-like"/>
    <property type="match status" value="1"/>
</dbReference>
<dbReference type="PANTHER" id="PTHR23317">
    <property type="entry name" value="DEDICATOR OF CYTOKINESIS DOCK"/>
    <property type="match status" value="1"/>
</dbReference>
<dbReference type="STRING" id="10195.A0A3M7QZK1"/>
<keyword evidence="3" id="KW-1185">Reference proteome</keyword>
<dbReference type="SMART" id="SM00233">
    <property type="entry name" value="PH"/>
    <property type="match status" value="1"/>
</dbReference>
<dbReference type="GO" id="GO:0007264">
    <property type="term" value="P:small GTPase-mediated signal transduction"/>
    <property type="evidence" value="ECO:0007669"/>
    <property type="project" value="InterPro"/>
</dbReference>
<dbReference type="GO" id="GO:0005085">
    <property type="term" value="F:guanyl-nucleotide exchange factor activity"/>
    <property type="evidence" value="ECO:0007669"/>
    <property type="project" value="InterPro"/>
</dbReference>
<protein>
    <submittedName>
        <fullName evidence="2">Dedicator of cytokinesis</fullName>
    </submittedName>
</protein>
<comment type="caution">
    <text evidence="2">The sequence shown here is derived from an EMBL/GenBank/DDBJ whole genome shotgun (WGS) entry which is preliminary data.</text>
</comment>
<dbReference type="Gene3D" id="2.30.29.30">
    <property type="entry name" value="Pleckstrin-homology domain (PH domain)/Phosphotyrosine-binding domain (PTB)"/>
    <property type="match status" value="1"/>
</dbReference>
<dbReference type="OrthoDB" id="47328at2759"/>
<dbReference type="InterPro" id="IPR001849">
    <property type="entry name" value="PH_domain"/>
</dbReference>
<feature type="domain" description="PH" evidence="1">
    <location>
        <begin position="105"/>
        <end position="232"/>
    </location>
</feature>
<dbReference type="PANTHER" id="PTHR23317:SF26">
    <property type="entry name" value="ZIZIMIN, ISOFORM K"/>
    <property type="match status" value="1"/>
</dbReference>